<dbReference type="RefSeq" id="WP_277564427.1">
    <property type="nucleotide sequence ID" value="NZ_JAPDHZ010000002.1"/>
</dbReference>
<evidence type="ECO:0000313" key="3">
    <source>
        <dbReference type="EMBL" id="MDG0790610.1"/>
    </source>
</evidence>
<dbReference type="InterPro" id="IPR036390">
    <property type="entry name" value="WH_DNA-bd_sf"/>
</dbReference>
<evidence type="ECO:0000259" key="2">
    <source>
        <dbReference type="Pfam" id="PF03551"/>
    </source>
</evidence>
<dbReference type="InterPro" id="IPR036388">
    <property type="entry name" value="WH-like_DNA-bd_sf"/>
</dbReference>
<dbReference type="Gene3D" id="1.10.10.10">
    <property type="entry name" value="Winged helix-like DNA-binding domain superfamily/Winged helix DNA-binding domain"/>
    <property type="match status" value="1"/>
</dbReference>
<reference evidence="3 4" key="1">
    <citation type="submission" date="2022-10" db="EMBL/GenBank/DDBJ databases">
        <title>Comparative genomic analysis of Cohnella hashimotonis sp. nov., isolated from the International Space Station.</title>
        <authorList>
            <person name="Simpson A."/>
            <person name="Venkateswaran K."/>
        </authorList>
    </citation>
    <scope>NUCLEOTIDE SEQUENCE [LARGE SCALE GENOMIC DNA]</scope>
    <source>
        <strain evidence="3 4">DSM 18997</strain>
    </source>
</reference>
<protein>
    <submittedName>
        <fullName evidence="3">Helix-turn-helix transcriptional regulator</fullName>
    </submittedName>
</protein>
<accession>A0A9X4QLM0</accession>
<dbReference type="Pfam" id="PF03551">
    <property type="entry name" value="PadR"/>
    <property type="match status" value="1"/>
</dbReference>
<evidence type="ECO:0000313" key="4">
    <source>
        <dbReference type="Proteomes" id="UP001153387"/>
    </source>
</evidence>
<dbReference type="SUPFAM" id="SSF46785">
    <property type="entry name" value="Winged helix' DNA-binding domain"/>
    <property type="match status" value="1"/>
</dbReference>
<feature type="region of interest" description="Disordered" evidence="1">
    <location>
        <begin position="176"/>
        <end position="202"/>
    </location>
</feature>
<dbReference type="InterPro" id="IPR005149">
    <property type="entry name" value="Tscrpt_reg_PadR_N"/>
</dbReference>
<dbReference type="AlphaFoldDB" id="A0A9X4QLM0"/>
<sequence length="202" mass="22921">MSMKLLILGILMEKDRHPYEIRQTMINRSWNYAFRLRDGSLYYAVDQLRDRGLIEAVHIVPVPGEHRPDKTIYRITDAGRQEFDKLMYAQLGQPAYPQHPMMMAMPFLRHADQARVAEIAGQQLAACEERIASLEQVLAVKASGIPASALRMIEGMLAFGRAERDWMETIIGEARSGAYDQERDPSGGWRAKARPPAPPTQE</sequence>
<organism evidence="3 4">
    <name type="scientific">Cohnella ginsengisoli</name>
    <dbReference type="NCBI Taxonomy" id="425004"/>
    <lineage>
        <taxon>Bacteria</taxon>
        <taxon>Bacillati</taxon>
        <taxon>Bacillota</taxon>
        <taxon>Bacilli</taxon>
        <taxon>Bacillales</taxon>
        <taxon>Paenibacillaceae</taxon>
        <taxon>Cohnella</taxon>
    </lineage>
</organism>
<evidence type="ECO:0000256" key="1">
    <source>
        <dbReference type="SAM" id="MobiDB-lite"/>
    </source>
</evidence>
<dbReference type="Proteomes" id="UP001153387">
    <property type="component" value="Unassembled WGS sequence"/>
</dbReference>
<keyword evidence="4" id="KW-1185">Reference proteome</keyword>
<feature type="domain" description="Transcription regulator PadR N-terminal" evidence="2">
    <location>
        <begin position="7"/>
        <end position="84"/>
    </location>
</feature>
<comment type="caution">
    <text evidence="3">The sequence shown here is derived from an EMBL/GenBank/DDBJ whole genome shotgun (WGS) entry which is preliminary data.</text>
</comment>
<dbReference type="PANTHER" id="PTHR43252">
    <property type="entry name" value="TRANSCRIPTIONAL REGULATOR YQJI"/>
    <property type="match status" value="1"/>
</dbReference>
<dbReference type="PANTHER" id="PTHR43252:SF7">
    <property type="entry name" value="TRANSCRIPTIONAL REGULATOR YQJI"/>
    <property type="match status" value="1"/>
</dbReference>
<name>A0A9X4QLM0_9BACL</name>
<gene>
    <name evidence="3" type="ORF">OMP38_06895</name>
</gene>
<dbReference type="EMBL" id="JAPDHZ010000002">
    <property type="protein sequence ID" value="MDG0790610.1"/>
    <property type="molecule type" value="Genomic_DNA"/>
</dbReference>
<proteinExistence type="predicted"/>